<dbReference type="Proteomes" id="UP000316624">
    <property type="component" value="Unassembled WGS sequence"/>
</dbReference>
<dbReference type="Pfam" id="PF13460">
    <property type="entry name" value="NAD_binding_10"/>
    <property type="match status" value="1"/>
</dbReference>
<dbReference type="InterPro" id="IPR036291">
    <property type="entry name" value="NAD(P)-bd_dom_sf"/>
</dbReference>
<dbReference type="SUPFAM" id="SSF51735">
    <property type="entry name" value="NAD(P)-binding Rossmann-fold domains"/>
    <property type="match status" value="1"/>
</dbReference>
<dbReference type="InterPro" id="IPR001509">
    <property type="entry name" value="Epimerase_deHydtase"/>
</dbReference>
<dbReference type="RefSeq" id="WP_021244814.1">
    <property type="nucleotide sequence ID" value="NZ_JACIIY010000040.1"/>
</dbReference>
<name>A0A562K236_SPHWJ</name>
<comment type="caution">
    <text evidence="3">The sequence shown here is derived from an EMBL/GenBank/DDBJ whole genome shotgun (WGS) entry which is preliminary data.</text>
</comment>
<dbReference type="GO" id="GO:0004029">
    <property type="term" value="F:aldehyde dehydrogenase (NAD+) activity"/>
    <property type="evidence" value="ECO:0007669"/>
    <property type="project" value="TreeGrafter"/>
</dbReference>
<dbReference type="PANTHER" id="PTHR48079">
    <property type="entry name" value="PROTEIN YEEZ"/>
    <property type="match status" value="1"/>
</dbReference>
<dbReference type="Pfam" id="PF01370">
    <property type="entry name" value="Epimerase"/>
    <property type="match status" value="1"/>
</dbReference>
<dbReference type="AlphaFoldDB" id="A0A562K236"/>
<protein>
    <submittedName>
        <fullName evidence="3">Nucleoside-diphosphate-sugar epimerase</fullName>
    </submittedName>
</protein>
<feature type="domain" description="NAD(P)-binding" evidence="2">
    <location>
        <begin position="7"/>
        <end position="107"/>
    </location>
</feature>
<sequence length="300" mass="31890">MRIFLIGGSGYVGRHLTRRLAAEGRQVTALARSAGAADIIAQAGGRPLLASLDDAPAVAQASDLADAVIYVAQFPTVAEETCAVRAGLDRCAGKDKIFVMTSGTGVLCRDPGGGWSEPVHAEDDPFDPHPLLRDRVLLEDEVRARSGEIGRAMVIRPPQVYGHGGSVALPGMIAEARRRGFVPFVGPGLSIWSNVHVDDLCDLYIRMLDAGSGGSLYHAVGGEHCERHLALEVGNAMGLPARSIAISDIAGPYRSLAGCSSRSRAIRSRDELGWRPRSTDMFTDLLSGSYFTALQDEGIL</sequence>
<dbReference type="GO" id="GO:0005737">
    <property type="term" value="C:cytoplasm"/>
    <property type="evidence" value="ECO:0007669"/>
    <property type="project" value="TreeGrafter"/>
</dbReference>
<dbReference type="Gene3D" id="3.40.50.720">
    <property type="entry name" value="NAD(P)-binding Rossmann-like Domain"/>
    <property type="match status" value="1"/>
</dbReference>
<reference evidence="3 4" key="1">
    <citation type="journal article" date="2015" name="Stand. Genomic Sci.">
        <title>Genomic Encyclopedia of Bacterial and Archaeal Type Strains, Phase III: the genomes of soil and plant-associated and newly described type strains.</title>
        <authorList>
            <person name="Whitman W.B."/>
            <person name="Woyke T."/>
            <person name="Klenk H.P."/>
            <person name="Zhou Y."/>
            <person name="Lilburn T.G."/>
            <person name="Beck B.J."/>
            <person name="De Vos P."/>
            <person name="Vandamme P."/>
            <person name="Eisen J.A."/>
            <person name="Garrity G."/>
            <person name="Hugenholtz P."/>
            <person name="Kyrpides N.C."/>
        </authorList>
    </citation>
    <scope>NUCLEOTIDE SEQUENCE [LARGE SCALE GENOMIC DNA]</scope>
    <source>
        <strain evidence="3 4">CGMCC 1.7748</strain>
    </source>
</reference>
<evidence type="ECO:0000313" key="3">
    <source>
        <dbReference type="EMBL" id="TWH89478.1"/>
    </source>
</evidence>
<evidence type="ECO:0000313" key="4">
    <source>
        <dbReference type="Proteomes" id="UP000316624"/>
    </source>
</evidence>
<feature type="domain" description="NAD-dependent epimerase/dehydratase" evidence="1">
    <location>
        <begin position="142"/>
        <end position="212"/>
    </location>
</feature>
<dbReference type="InterPro" id="IPR051783">
    <property type="entry name" value="NAD(P)-dependent_oxidoreduct"/>
</dbReference>
<evidence type="ECO:0000259" key="1">
    <source>
        <dbReference type="Pfam" id="PF01370"/>
    </source>
</evidence>
<organism evidence="3 4">
    <name type="scientific">Sphingobium wenxiniae (strain DSM 21828 / CGMCC 1.7748 / JZ-1)</name>
    <dbReference type="NCBI Taxonomy" id="595605"/>
    <lineage>
        <taxon>Bacteria</taxon>
        <taxon>Pseudomonadati</taxon>
        <taxon>Pseudomonadota</taxon>
        <taxon>Alphaproteobacteria</taxon>
        <taxon>Sphingomonadales</taxon>
        <taxon>Sphingomonadaceae</taxon>
        <taxon>Sphingobium</taxon>
    </lineage>
</organism>
<evidence type="ECO:0000259" key="2">
    <source>
        <dbReference type="Pfam" id="PF13460"/>
    </source>
</evidence>
<dbReference type="EMBL" id="VLKK01000030">
    <property type="protein sequence ID" value="TWH89478.1"/>
    <property type="molecule type" value="Genomic_DNA"/>
</dbReference>
<accession>A0A562K236</accession>
<gene>
    <name evidence="3" type="ORF">IQ35_03810</name>
</gene>
<dbReference type="InterPro" id="IPR016040">
    <property type="entry name" value="NAD(P)-bd_dom"/>
</dbReference>
<proteinExistence type="predicted"/>
<dbReference type="PANTHER" id="PTHR48079:SF6">
    <property type="entry name" value="NAD(P)-BINDING DOMAIN-CONTAINING PROTEIN-RELATED"/>
    <property type="match status" value="1"/>
</dbReference>
<keyword evidence="4" id="KW-1185">Reference proteome</keyword>